<dbReference type="NCBIfam" id="NF006771">
    <property type="entry name" value="PRK09290.1-5"/>
    <property type="match status" value="1"/>
</dbReference>
<dbReference type="InterPro" id="IPR010158">
    <property type="entry name" value="Amidase_Cbmase"/>
</dbReference>
<keyword evidence="5" id="KW-1185">Reference proteome</keyword>
<evidence type="ECO:0000259" key="3">
    <source>
        <dbReference type="Pfam" id="PF07687"/>
    </source>
</evidence>
<reference evidence="4 5" key="1">
    <citation type="submission" date="2021-01" db="EMBL/GenBank/DDBJ databases">
        <title>Genome Sequencing of Type Strains.</title>
        <authorList>
            <person name="Lemaire J.F."/>
            <person name="Inderbitzin P."/>
            <person name="Collins S.B."/>
            <person name="Wespe N."/>
            <person name="Knight-Connoni V."/>
        </authorList>
    </citation>
    <scope>NUCLEOTIDE SEQUENCE [LARGE SCALE GENOMIC DNA]</scope>
    <source>
        <strain evidence="4 5">DSM 14730</strain>
    </source>
</reference>
<dbReference type="SUPFAM" id="SSF53187">
    <property type="entry name" value="Zn-dependent exopeptidases"/>
    <property type="match status" value="1"/>
</dbReference>
<proteinExistence type="inferred from homology"/>
<accession>A0ABS2Z898</accession>
<dbReference type="CDD" id="cd03884">
    <property type="entry name" value="M20_bAS"/>
    <property type="match status" value="1"/>
</dbReference>
<dbReference type="PANTHER" id="PTHR32494">
    <property type="entry name" value="ALLANTOATE DEIMINASE-RELATED"/>
    <property type="match status" value="1"/>
</dbReference>
<dbReference type="Proteomes" id="UP001319060">
    <property type="component" value="Unassembled WGS sequence"/>
</dbReference>
<dbReference type="RefSeq" id="WP_188404083.1">
    <property type="nucleotide sequence ID" value="NZ_BMCE01000003.1"/>
</dbReference>
<dbReference type="Gene3D" id="3.30.70.360">
    <property type="match status" value="1"/>
</dbReference>
<organism evidence="4 5">
    <name type="scientific">Fictibacillus barbaricus</name>
    <dbReference type="NCBI Taxonomy" id="182136"/>
    <lineage>
        <taxon>Bacteria</taxon>
        <taxon>Bacillati</taxon>
        <taxon>Bacillota</taxon>
        <taxon>Bacilli</taxon>
        <taxon>Bacillales</taxon>
        <taxon>Fictibacillaceae</taxon>
        <taxon>Fictibacillus</taxon>
    </lineage>
</organism>
<dbReference type="NCBIfam" id="TIGR01879">
    <property type="entry name" value="hydantase"/>
    <property type="match status" value="1"/>
</dbReference>
<comment type="caution">
    <text evidence="4">The sequence shown here is derived from an EMBL/GenBank/DDBJ whole genome shotgun (WGS) entry which is preliminary data.</text>
</comment>
<dbReference type="InterPro" id="IPR011650">
    <property type="entry name" value="Peptidase_M20_dimer"/>
</dbReference>
<protein>
    <submittedName>
        <fullName evidence="4">M20 family metallo-hydrolase</fullName>
    </submittedName>
</protein>
<evidence type="ECO:0000313" key="5">
    <source>
        <dbReference type="Proteomes" id="UP001319060"/>
    </source>
</evidence>
<dbReference type="InterPro" id="IPR002933">
    <property type="entry name" value="Peptidase_M20"/>
</dbReference>
<dbReference type="InterPro" id="IPR036264">
    <property type="entry name" value="Bact_exopeptidase_dim_dom"/>
</dbReference>
<dbReference type="Gene3D" id="3.40.630.10">
    <property type="entry name" value="Zn peptidases"/>
    <property type="match status" value="1"/>
</dbReference>
<dbReference type="PIRSF" id="PIRSF001235">
    <property type="entry name" value="Amidase_carbamoylase"/>
    <property type="match status" value="1"/>
</dbReference>
<sequence>MLKTEENVFQSKLLEGYDRTMNQSGVSGERLAARLAELSKIGSTEENGSYRIGFSKEERKAKELVKSWMIKAGLMVKEDGAGNLFGRLEGKNKELASVISGSHVDSVPNGGHFDGPLGVLAALEVVEAWKETGYKPERPYEVVVFTDEEGSRFNGGLRGSRAICGELNMEEEIRKIDQQGNSFQKVIESDGLTLQGFKGSKRELDTVKAFVEVHIEQGSTLERENVAVGVVTGIAGPSWLKISFYGKAGHAGNTPMGERNDALVAASEFVGQVSQIPQRLSKTAVATVGKLQVYPNGVNVIPGKVELYVDIRDIHQETLDQLTGEIAKKALEIGDQHGISVEYEQTLNVSPVPIQEEMQQRLIEAVEANGIKPVLLPSGAGHDAMVLGRHVPSGMIFVRSQDGISHNPKEWTSLGDCVQSVHVLKTAIESLTAE</sequence>
<comment type="similarity">
    <text evidence="1">Belongs to the peptidase M20 family.</text>
</comment>
<evidence type="ECO:0000313" key="4">
    <source>
        <dbReference type="EMBL" id="MBN3544345.1"/>
    </source>
</evidence>
<evidence type="ECO:0000256" key="2">
    <source>
        <dbReference type="ARBA" id="ARBA00022801"/>
    </source>
</evidence>
<dbReference type="SUPFAM" id="SSF55031">
    <property type="entry name" value="Bacterial exopeptidase dimerisation domain"/>
    <property type="match status" value="1"/>
</dbReference>
<gene>
    <name evidence="4" type="ORF">JYA64_03445</name>
</gene>
<dbReference type="Pfam" id="PF07687">
    <property type="entry name" value="M20_dimer"/>
    <property type="match status" value="1"/>
</dbReference>
<feature type="domain" description="Peptidase M20 dimerisation" evidence="3">
    <location>
        <begin position="235"/>
        <end position="331"/>
    </location>
</feature>
<evidence type="ECO:0000256" key="1">
    <source>
        <dbReference type="ARBA" id="ARBA00006153"/>
    </source>
</evidence>
<dbReference type="EMBL" id="JAFHKS010000041">
    <property type="protein sequence ID" value="MBN3544345.1"/>
    <property type="molecule type" value="Genomic_DNA"/>
</dbReference>
<keyword evidence="2" id="KW-0378">Hydrolase</keyword>
<dbReference type="PANTHER" id="PTHR32494:SF5">
    <property type="entry name" value="ALLANTOATE AMIDOHYDROLASE"/>
    <property type="match status" value="1"/>
</dbReference>
<dbReference type="Pfam" id="PF01546">
    <property type="entry name" value="Peptidase_M20"/>
    <property type="match status" value="1"/>
</dbReference>
<name>A0ABS2Z898_9BACL</name>